<gene>
    <name evidence="6" type="ORF">DRE_02396</name>
</gene>
<evidence type="ECO:0000256" key="2">
    <source>
        <dbReference type="ARBA" id="ARBA00005563"/>
    </source>
</evidence>
<dbReference type="InterPro" id="IPR007150">
    <property type="entry name" value="HUS1/Mec3"/>
</dbReference>
<feature type="chain" id="PRO_5004895890" description="Checkpoint protein" evidence="5">
    <location>
        <begin position="20"/>
        <end position="298"/>
    </location>
</feature>
<dbReference type="HOGENOM" id="CLU_035754_0_0_1"/>
<accession>W7I867</accession>
<evidence type="ECO:0000313" key="7">
    <source>
        <dbReference type="Proteomes" id="UP000024837"/>
    </source>
</evidence>
<name>W7I867_9PEZI</name>
<dbReference type="GO" id="GO:0033314">
    <property type="term" value="P:mitotic DNA replication checkpoint signaling"/>
    <property type="evidence" value="ECO:0007669"/>
    <property type="project" value="EnsemblFungi"/>
</dbReference>
<keyword evidence="7" id="KW-1185">Reference proteome</keyword>
<dbReference type="OrthoDB" id="419537at2759"/>
<dbReference type="GO" id="GO:0030896">
    <property type="term" value="C:checkpoint clamp complex"/>
    <property type="evidence" value="ECO:0007669"/>
    <property type="project" value="EnsemblFungi"/>
</dbReference>
<sequence length="298" mass="33017">MRFKAGIHNISLLTRLTGALSVVGKAGWLQLNDEFIQLTVLPEGNHSQVWSHISIDAVFINYKVVSASENIINLEIPLDTLHRSLKSAQSASTVSIRLTKKGTIPMLSLTITTESHTSMNPAIITQDIPVRVLAPQTVSHIHKPVVPRPETSVILPTLTQLRGITDRYVRMMGANGRVVLEGNMDGVLKMKAEADAVKVESEWRGLMNPAVGEDGEMEWEEVERDEDEEMAMTTQQKSEFARVTVDSKEWAKVVKVCGAGKRVVAWLCNNHALVVYVFMSDDGDNRATINYYVTSFAS</sequence>
<dbReference type="Pfam" id="PF04005">
    <property type="entry name" value="Hus1"/>
    <property type="match status" value="1"/>
</dbReference>
<evidence type="ECO:0000256" key="1">
    <source>
        <dbReference type="ARBA" id="ARBA00004123"/>
    </source>
</evidence>
<dbReference type="GO" id="GO:0031573">
    <property type="term" value="P:mitotic intra-S DNA damage checkpoint signaling"/>
    <property type="evidence" value="ECO:0007669"/>
    <property type="project" value="EnsemblFungi"/>
</dbReference>
<evidence type="ECO:0000313" key="6">
    <source>
        <dbReference type="EMBL" id="EWC48292.1"/>
    </source>
</evidence>
<dbReference type="Gene3D" id="3.70.10.10">
    <property type="match status" value="1"/>
</dbReference>
<keyword evidence="3" id="KW-0539">Nucleus</keyword>
<dbReference type="GO" id="GO:0000723">
    <property type="term" value="P:telomere maintenance"/>
    <property type="evidence" value="ECO:0007669"/>
    <property type="project" value="EnsemblFungi"/>
</dbReference>
<dbReference type="PANTHER" id="PTHR12900">
    <property type="entry name" value="MITOTIC AND DNA DAMAGE CHECKPOINT PROTEIN HUS1"/>
    <property type="match status" value="1"/>
</dbReference>
<dbReference type="InterPro" id="IPR016580">
    <property type="entry name" value="HUS1"/>
</dbReference>
<evidence type="ECO:0000256" key="5">
    <source>
        <dbReference type="SAM" id="SignalP"/>
    </source>
</evidence>
<comment type="subcellular location">
    <subcellularLocation>
        <location evidence="1">Nucleus</location>
    </subcellularLocation>
</comment>
<dbReference type="SUPFAM" id="SSF55979">
    <property type="entry name" value="DNA clamp"/>
    <property type="match status" value="1"/>
</dbReference>
<dbReference type="GO" id="GO:0006289">
    <property type="term" value="P:nucleotide-excision repair"/>
    <property type="evidence" value="ECO:0007669"/>
    <property type="project" value="TreeGrafter"/>
</dbReference>
<dbReference type="PIRSF" id="PIRSF011312">
    <property type="entry name" value="Cell_cycle_HUS1"/>
    <property type="match status" value="1"/>
</dbReference>
<reference evidence="6 7" key="1">
    <citation type="submission" date="2013-05" db="EMBL/GenBank/DDBJ databases">
        <title>Drechslerella stenobrocha genome reveals carnivorous origination and mechanical trapping mechanism of predatory fungi.</title>
        <authorList>
            <person name="Liu X."/>
            <person name="Zhang W."/>
            <person name="Liu K."/>
        </authorList>
    </citation>
    <scope>NUCLEOTIDE SEQUENCE [LARGE SCALE GENOMIC DNA]</scope>
    <source>
        <strain evidence="6 7">248</strain>
    </source>
</reference>
<feature type="signal peptide" evidence="5">
    <location>
        <begin position="1"/>
        <end position="19"/>
    </location>
</feature>
<dbReference type="Proteomes" id="UP000024837">
    <property type="component" value="Unassembled WGS sequence"/>
</dbReference>
<dbReference type="AlphaFoldDB" id="W7I867"/>
<comment type="similarity">
    <text evidence="2 4">Belongs to the HUS1 family.</text>
</comment>
<dbReference type="GO" id="GO:0140445">
    <property type="term" value="C:chromosome, telomeric repeat region"/>
    <property type="evidence" value="ECO:0007669"/>
    <property type="project" value="EnsemblFungi"/>
</dbReference>
<dbReference type="EMBL" id="KI966401">
    <property type="protein sequence ID" value="EWC48292.1"/>
    <property type="molecule type" value="Genomic_DNA"/>
</dbReference>
<proteinExistence type="inferred from homology"/>
<dbReference type="GO" id="GO:0000724">
    <property type="term" value="P:double-strand break repair via homologous recombination"/>
    <property type="evidence" value="ECO:0007669"/>
    <property type="project" value="TreeGrafter"/>
</dbReference>
<evidence type="ECO:0000256" key="4">
    <source>
        <dbReference type="PIRNR" id="PIRNR011312"/>
    </source>
</evidence>
<protein>
    <recommendedName>
        <fullName evidence="4">Checkpoint protein</fullName>
    </recommendedName>
</protein>
<keyword evidence="5" id="KW-0732">Signal</keyword>
<evidence type="ECO:0000256" key="3">
    <source>
        <dbReference type="ARBA" id="ARBA00023242"/>
    </source>
</evidence>
<dbReference type="PANTHER" id="PTHR12900:SF0">
    <property type="entry name" value="CHECKPOINT PROTEIN"/>
    <property type="match status" value="1"/>
</dbReference>
<dbReference type="InterPro" id="IPR046938">
    <property type="entry name" value="DNA_clamp_sf"/>
</dbReference>
<dbReference type="GO" id="GO:0035861">
    <property type="term" value="C:site of double-strand break"/>
    <property type="evidence" value="ECO:0007669"/>
    <property type="project" value="EnsemblFungi"/>
</dbReference>
<dbReference type="GO" id="GO:0005730">
    <property type="term" value="C:nucleolus"/>
    <property type="evidence" value="ECO:0007669"/>
    <property type="project" value="InterPro"/>
</dbReference>
<organism evidence="6 7">
    <name type="scientific">Drechslerella stenobrocha 248</name>
    <dbReference type="NCBI Taxonomy" id="1043628"/>
    <lineage>
        <taxon>Eukaryota</taxon>
        <taxon>Fungi</taxon>
        <taxon>Dikarya</taxon>
        <taxon>Ascomycota</taxon>
        <taxon>Pezizomycotina</taxon>
        <taxon>Orbiliomycetes</taxon>
        <taxon>Orbiliales</taxon>
        <taxon>Orbiliaceae</taxon>
        <taxon>Drechslerella</taxon>
    </lineage>
</organism>
<dbReference type="GO" id="GO:0044778">
    <property type="term" value="P:meiotic DNA integrity checkpoint signaling"/>
    <property type="evidence" value="ECO:0007669"/>
    <property type="project" value="TreeGrafter"/>
</dbReference>